<dbReference type="AlphaFoldDB" id="A0A6J6CY89"/>
<dbReference type="CDD" id="cd07814">
    <property type="entry name" value="SRPBCC_CalC_Aha1-like"/>
    <property type="match status" value="1"/>
</dbReference>
<dbReference type="Pfam" id="PF08327">
    <property type="entry name" value="AHSA1"/>
    <property type="match status" value="1"/>
</dbReference>
<dbReference type="SUPFAM" id="SSF55961">
    <property type="entry name" value="Bet v1-like"/>
    <property type="match status" value="1"/>
</dbReference>
<dbReference type="InterPro" id="IPR023393">
    <property type="entry name" value="START-like_dom_sf"/>
</dbReference>
<accession>A0A6J6CY89</accession>
<gene>
    <name evidence="3" type="ORF">UFOPK1537_00634</name>
</gene>
<sequence length="157" mass="18295">MNTPLYSVEREYAVELDILWKAWVEAEQLQQWYSPEVLETVPNTATSEAVVGGEWAIGVDVSINGFNAYFWGKYTEVKFQEKLVHTMFYSQDELEFNLRGEDQPHHVIEIDFESRGENSWVRFTQFGSMDPEQAEATKQGMQSYFNNLESYLSKNVK</sequence>
<name>A0A6J6CY89_9ZZZZ</name>
<dbReference type="EMBL" id="CAEZSX010000093">
    <property type="protein sequence ID" value="CAB4556417.1"/>
    <property type="molecule type" value="Genomic_DNA"/>
</dbReference>
<proteinExistence type="inferred from homology"/>
<comment type="similarity">
    <text evidence="1">Belongs to the AHA1 family.</text>
</comment>
<dbReference type="Gene3D" id="3.30.530.20">
    <property type="match status" value="1"/>
</dbReference>
<evidence type="ECO:0000256" key="1">
    <source>
        <dbReference type="ARBA" id="ARBA00006817"/>
    </source>
</evidence>
<evidence type="ECO:0000313" key="3">
    <source>
        <dbReference type="EMBL" id="CAB4556417.1"/>
    </source>
</evidence>
<dbReference type="InterPro" id="IPR013538">
    <property type="entry name" value="ASHA1/2-like_C"/>
</dbReference>
<organism evidence="3">
    <name type="scientific">freshwater metagenome</name>
    <dbReference type="NCBI Taxonomy" id="449393"/>
    <lineage>
        <taxon>unclassified sequences</taxon>
        <taxon>metagenomes</taxon>
        <taxon>ecological metagenomes</taxon>
    </lineage>
</organism>
<reference evidence="3" key="1">
    <citation type="submission" date="2020-05" db="EMBL/GenBank/DDBJ databases">
        <authorList>
            <person name="Chiriac C."/>
            <person name="Salcher M."/>
            <person name="Ghai R."/>
            <person name="Kavagutti S V."/>
        </authorList>
    </citation>
    <scope>NUCLEOTIDE SEQUENCE</scope>
</reference>
<feature type="domain" description="Activator of Hsp90 ATPase homologue 1/2-like C-terminal" evidence="2">
    <location>
        <begin position="17"/>
        <end position="152"/>
    </location>
</feature>
<protein>
    <submittedName>
        <fullName evidence="3">Unannotated protein</fullName>
    </submittedName>
</protein>
<evidence type="ECO:0000259" key="2">
    <source>
        <dbReference type="Pfam" id="PF08327"/>
    </source>
</evidence>